<name>D5H7C5_SALRM</name>
<accession>D5H7C5</accession>
<evidence type="ECO:0000256" key="1">
    <source>
        <dbReference type="SAM" id="Phobius"/>
    </source>
</evidence>
<feature type="transmembrane region" description="Helical" evidence="1">
    <location>
        <begin position="49"/>
        <end position="75"/>
    </location>
</feature>
<evidence type="ECO:0000313" key="2">
    <source>
        <dbReference type="EMBL" id="CBH23930.1"/>
    </source>
</evidence>
<dbReference type="EMBL" id="FP565814">
    <property type="protein sequence ID" value="CBH23930.1"/>
    <property type="molecule type" value="Genomic_DNA"/>
</dbReference>
<protein>
    <submittedName>
        <fullName evidence="2">Uncharacterized protein</fullName>
    </submittedName>
</protein>
<keyword evidence="1" id="KW-0472">Membrane</keyword>
<reference evidence="3" key="2">
    <citation type="submission" date="2010-04" db="EMBL/GenBank/DDBJ databases">
        <title>Genome sequence of Salinibacter ruber M8.</title>
        <authorList>
            <consortium name="Genoscope"/>
        </authorList>
    </citation>
    <scope>NUCLEOTIDE SEQUENCE [LARGE SCALE GENOMIC DNA]</scope>
    <source>
        <strain evidence="3">M8</strain>
    </source>
</reference>
<keyword evidence="1" id="KW-0812">Transmembrane</keyword>
<dbReference type="AlphaFoldDB" id="D5H7C5"/>
<organism evidence="2 3">
    <name type="scientific">Salinibacter ruber (strain M8)</name>
    <dbReference type="NCBI Taxonomy" id="761659"/>
    <lineage>
        <taxon>Bacteria</taxon>
        <taxon>Pseudomonadati</taxon>
        <taxon>Rhodothermota</taxon>
        <taxon>Rhodothermia</taxon>
        <taxon>Rhodothermales</taxon>
        <taxon>Salinibacteraceae</taxon>
        <taxon>Salinibacter</taxon>
    </lineage>
</organism>
<gene>
    <name evidence="2" type="ordered locus">SRM_01009</name>
</gene>
<dbReference type="HOGENOM" id="CLU_2208219_0_0_10"/>
<keyword evidence="1" id="KW-1133">Transmembrane helix</keyword>
<evidence type="ECO:0000313" key="3">
    <source>
        <dbReference type="Proteomes" id="UP000000933"/>
    </source>
</evidence>
<proteinExistence type="predicted"/>
<dbReference type="Proteomes" id="UP000000933">
    <property type="component" value="Chromosome"/>
</dbReference>
<dbReference type="KEGG" id="srm:SRM_01009"/>
<feature type="transmembrane region" description="Helical" evidence="1">
    <location>
        <begin position="82"/>
        <end position="102"/>
    </location>
</feature>
<sequence>MPRSAAARRVRSVPGLPVPFVLPFPPTPSPAMSSSDSSSSILSWAGWAVRSLCWTLSILCSVGAGIFVTTHFYAVRGGQQQIAVAVLGLVIALVPYTIARAVSELGG</sequence>
<reference evidence="2 3" key="1">
    <citation type="journal article" date="2010" name="ISME J.">
        <title>Fine-scale evolution: genomic, phenotypic and ecological differentiation in two coexisting Salinibacter ruber strains.</title>
        <authorList>
            <person name="Pena A."/>
            <person name="Teeling H."/>
            <person name="Huerta-Cepas J."/>
            <person name="Santos F."/>
            <person name="Yarza P."/>
            <person name="Brito-Echeverria J."/>
            <person name="Lucio M."/>
            <person name="Schmitt-Kopplin P."/>
            <person name="Meseguer I."/>
            <person name="Schenowitz C."/>
            <person name="Dossat C."/>
            <person name="Barbe V."/>
            <person name="Dopazo J."/>
            <person name="Rossello-Mora R."/>
            <person name="Schuler M."/>
            <person name="Glockner F.O."/>
            <person name="Amann R."/>
            <person name="Gabaldon T."/>
            <person name="Anton J."/>
        </authorList>
    </citation>
    <scope>NUCLEOTIDE SEQUENCE [LARGE SCALE GENOMIC DNA]</scope>
    <source>
        <strain evidence="2 3">M8</strain>
    </source>
</reference>